<dbReference type="KEGG" id="mpc:Mar181_1738"/>
<dbReference type="Proteomes" id="UP000009230">
    <property type="component" value="Chromosome"/>
</dbReference>
<name>F6D0H8_MARPP</name>
<feature type="signal peptide" evidence="1">
    <location>
        <begin position="1"/>
        <end position="20"/>
    </location>
</feature>
<dbReference type="RefSeq" id="WP_013796251.1">
    <property type="nucleotide sequence ID" value="NC_015559.1"/>
</dbReference>
<feature type="chain" id="PRO_5003338538" evidence="1">
    <location>
        <begin position="21"/>
        <end position="125"/>
    </location>
</feature>
<reference evidence="2 3" key="1">
    <citation type="journal article" date="2012" name="Stand. Genomic Sci.">
        <title>Complete genome sequence of Marinomonas posidonica type strain (IVIA-Po-181(T)).</title>
        <authorList>
            <person name="Lucas-Elio P."/>
            <person name="Goodwin L."/>
            <person name="Woyke T."/>
            <person name="Pitluck S."/>
            <person name="Nolan M."/>
            <person name="Kyrpides N.C."/>
            <person name="Detter J.C."/>
            <person name="Copeland A."/>
            <person name="Lu M."/>
            <person name="Bruce D."/>
            <person name="Detter C."/>
            <person name="Tapia R."/>
            <person name="Han S."/>
            <person name="Land M.L."/>
            <person name="Ivanova N."/>
            <person name="Mikhailova N."/>
            <person name="Johnston A.W."/>
            <person name="Sanchez-Amat A."/>
        </authorList>
    </citation>
    <scope>NUCLEOTIDE SEQUENCE [LARGE SCALE GENOMIC DNA]</scope>
    <source>
        <strain evidence="3">CECT 7376 / NCIMB 14433 / IVIA-Po-181</strain>
    </source>
</reference>
<protein>
    <submittedName>
        <fullName evidence="2">Uncharacterized protein</fullName>
    </submittedName>
</protein>
<organism evidence="2 3">
    <name type="scientific">Marinomonas posidonica (strain CECT 7376 / NCIMB 14433 / IVIA-Po-181)</name>
    <dbReference type="NCBI Taxonomy" id="491952"/>
    <lineage>
        <taxon>Bacteria</taxon>
        <taxon>Pseudomonadati</taxon>
        <taxon>Pseudomonadota</taxon>
        <taxon>Gammaproteobacteria</taxon>
        <taxon>Oceanospirillales</taxon>
        <taxon>Oceanospirillaceae</taxon>
        <taxon>Marinomonas</taxon>
    </lineage>
</organism>
<evidence type="ECO:0000313" key="2">
    <source>
        <dbReference type="EMBL" id="AEF54776.1"/>
    </source>
</evidence>
<dbReference type="Gene3D" id="1.10.287.700">
    <property type="entry name" value="Helix hairpin bin"/>
    <property type="match status" value="1"/>
</dbReference>
<accession>F6D0H8</accession>
<dbReference type="EMBL" id="CP002771">
    <property type="protein sequence ID" value="AEF54776.1"/>
    <property type="molecule type" value="Genomic_DNA"/>
</dbReference>
<proteinExistence type="predicted"/>
<gene>
    <name evidence="2" type="ordered locus">Mar181_1738</name>
</gene>
<dbReference type="AlphaFoldDB" id="F6D0H8"/>
<sequence length="125" mass="13593">MTRHHLMIVLLSLMINVVHADDSTLDKAKNNVIEFWENAKSTGSDVTDKTSEKASEIGSKAAALGSKVRHNAKETGVIVWESLQEAGSATADAARKGASKVRTVFAEDDKNKCQEDSALCYKDKK</sequence>
<keyword evidence="1" id="KW-0732">Signal</keyword>
<evidence type="ECO:0000256" key="1">
    <source>
        <dbReference type="SAM" id="SignalP"/>
    </source>
</evidence>
<dbReference type="HOGENOM" id="CLU_2012520_0_0_6"/>
<dbReference type="OrthoDB" id="6106054at2"/>
<keyword evidence="3" id="KW-1185">Reference proteome</keyword>
<evidence type="ECO:0000313" key="3">
    <source>
        <dbReference type="Proteomes" id="UP000009230"/>
    </source>
</evidence>
<dbReference type="STRING" id="491952.Mar181_1738"/>